<comment type="caution">
    <text evidence="2">The sequence shown here is derived from an EMBL/GenBank/DDBJ whole genome shotgun (WGS) entry which is preliminary data.</text>
</comment>
<organism evidence="2 3">
    <name type="scientific">Miscanthus lutarioriparius</name>
    <dbReference type="NCBI Taxonomy" id="422564"/>
    <lineage>
        <taxon>Eukaryota</taxon>
        <taxon>Viridiplantae</taxon>
        <taxon>Streptophyta</taxon>
        <taxon>Embryophyta</taxon>
        <taxon>Tracheophyta</taxon>
        <taxon>Spermatophyta</taxon>
        <taxon>Magnoliopsida</taxon>
        <taxon>Liliopsida</taxon>
        <taxon>Poales</taxon>
        <taxon>Poaceae</taxon>
        <taxon>PACMAD clade</taxon>
        <taxon>Panicoideae</taxon>
        <taxon>Andropogonodae</taxon>
        <taxon>Andropogoneae</taxon>
        <taxon>Saccharinae</taxon>
        <taxon>Miscanthus</taxon>
    </lineage>
</organism>
<dbReference type="Proteomes" id="UP000604825">
    <property type="component" value="Unassembled WGS sequence"/>
</dbReference>
<evidence type="ECO:0000313" key="3">
    <source>
        <dbReference type="Proteomes" id="UP000604825"/>
    </source>
</evidence>
<dbReference type="PANTHER" id="PTHR33075:SF7">
    <property type="entry name" value="OS02G0303350 PROTEIN"/>
    <property type="match status" value="1"/>
</dbReference>
<feature type="region of interest" description="Disordered" evidence="1">
    <location>
        <begin position="1"/>
        <end position="32"/>
    </location>
</feature>
<feature type="region of interest" description="Disordered" evidence="1">
    <location>
        <begin position="88"/>
        <end position="131"/>
    </location>
</feature>
<protein>
    <submittedName>
        <fullName evidence="2">Uncharacterized protein</fullName>
    </submittedName>
</protein>
<evidence type="ECO:0000256" key="1">
    <source>
        <dbReference type="SAM" id="MobiDB-lite"/>
    </source>
</evidence>
<dbReference type="AlphaFoldDB" id="A0A811R0I2"/>
<gene>
    <name evidence="2" type="ORF">NCGR_LOCUS47645</name>
</gene>
<sequence>MEQPAPILQTPSPPLTTTKPVPRAKRGKSLHLFEANLRRSDRLHDISRGFKSPICKDRNCLGCNSDPPLLSVSVVRDLGTSFCKLNPESLTDEKLGAKPNKKGAVGKGKAKKPKKANKDPEDGPNRKKGKK</sequence>
<dbReference type="OrthoDB" id="695719at2759"/>
<reference evidence="2" key="1">
    <citation type="submission" date="2020-10" db="EMBL/GenBank/DDBJ databases">
        <authorList>
            <person name="Han B."/>
            <person name="Lu T."/>
            <person name="Zhao Q."/>
            <person name="Huang X."/>
            <person name="Zhao Y."/>
        </authorList>
    </citation>
    <scope>NUCLEOTIDE SEQUENCE</scope>
</reference>
<dbReference type="EMBL" id="CAJGYO010000012">
    <property type="protein sequence ID" value="CAD6264340.1"/>
    <property type="molecule type" value="Genomic_DNA"/>
</dbReference>
<evidence type="ECO:0000313" key="2">
    <source>
        <dbReference type="EMBL" id="CAD6264340.1"/>
    </source>
</evidence>
<name>A0A811R0I2_9POAL</name>
<feature type="compositionally biased region" description="Basic and acidic residues" evidence="1">
    <location>
        <begin position="116"/>
        <end position="125"/>
    </location>
</feature>
<accession>A0A811R0I2</accession>
<dbReference type="PANTHER" id="PTHR33075">
    <property type="entry name" value="OS02G0499800 PROTEIN"/>
    <property type="match status" value="1"/>
</dbReference>
<keyword evidence="3" id="KW-1185">Reference proteome</keyword>
<proteinExistence type="predicted"/>